<reference evidence="2 3" key="1">
    <citation type="journal article" date="2003" name="Proc. Natl. Acad. Sci. U.S.A.">
        <title>Complete genome sequence and analysis of Wolinella succinogenes.</title>
        <authorList>
            <person name="Baar C."/>
            <person name="Eppinger M."/>
            <person name="Raddatz G."/>
            <person name="Simon JM."/>
            <person name="Lanz C."/>
            <person name="Klimmek O."/>
            <person name="Nandakumar R."/>
            <person name="Gross R."/>
            <person name="Rosinus A."/>
            <person name="Keller H."/>
            <person name="Jagtap P."/>
            <person name="Linke B."/>
            <person name="Meyer F."/>
            <person name="Lederer H."/>
            <person name="Schuster S.C."/>
        </authorList>
    </citation>
    <scope>NUCLEOTIDE SEQUENCE [LARGE SCALE GENOMIC DNA]</scope>
    <source>
        <strain evidence="3">ATCC 29543 / DSM 1740 / CCUG 13145 / JCM 31913 / LMG 7466 / NCTC 11488 / FDC 602W</strain>
    </source>
</reference>
<dbReference type="Gene3D" id="3.30.420.150">
    <property type="entry name" value="Exopolyphosphatase. Domain 2"/>
    <property type="match status" value="1"/>
</dbReference>
<evidence type="ECO:0000313" key="3">
    <source>
        <dbReference type="Proteomes" id="UP000000422"/>
    </source>
</evidence>
<gene>
    <name evidence="2" type="ordered locus">WS0104</name>
</gene>
<dbReference type="Gene3D" id="3.30.420.40">
    <property type="match status" value="1"/>
</dbReference>
<dbReference type="HOGENOM" id="CLU_025908_1_2_7"/>
<dbReference type="AlphaFoldDB" id="Q7MAP9"/>
<dbReference type="EMBL" id="BX571657">
    <property type="protein sequence ID" value="CAE09271.1"/>
    <property type="molecule type" value="Genomic_DNA"/>
</dbReference>
<dbReference type="SUPFAM" id="SSF53067">
    <property type="entry name" value="Actin-like ATPase domain"/>
    <property type="match status" value="2"/>
</dbReference>
<dbReference type="InterPro" id="IPR003695">
    <property type="entry name" value="Ppx_GppA_N"/>
</dbReference>
<accession>Q7MAP9</accession>
<feature type="domain" description="Ppx/GppA phosphatase N-terminal" evidence="1">
    <location>
        <begin position="28"/>
        <end position="296"/>
    </location>
</feature>
<name>Q7MAP9_WOLSU</name>
<evidence type="ECO:0000259" key="1">
    <source>
        <dbReference type="Pfam" id="PF02541"/>
    </source>
</evidence>
<dbReference type="PANTHER" id="PTHR30005">
    <property type="entry name" value="EXOPOLYPHOSPHATASE"/>
    <property type="match status" value="1"/>
</dbReference>
<proteinExistence type="predicted"/>
<dbReference type="PANTHER" id="PTHR30005:SF0">
    <property type="entry name" value="RETROGRADE REGULATION PROTEIN 2"/>
    <property type="match status" value="1"/>
</dbReference>
<dbReference type="Proteomes" id="UP000000422">
    <property type="component" value="Chromosome"/>
</dbReference>
<dbReference type="InterPro" id="IPR043129">
    <property type="entry name" value="ATPase_NBD"/>
</dbReference>
<dbReference type="RefSeq" id="WP_011138071.1">
    <property type="nucleotide sequence ID" value="NC_005090.1"/>
</dbReference>
<dbReference type="InterPro" id="IPR050273">
    <property type="entry name" value="GppA/Ppx_hydrolase"/>
</dbReference>
<organism evidence="3">
    <name type="scientific">Wolinella succinogenes (strain ATCC 29543 / DSM 1740 / CCUG 13145 / JCM 31913 / LMG 7466 / NCTC 11488 / FDC 602W)</name>
    <name type="common">Vibrio succinogenes</name>
    <dbReference type="NCBI Taxonomy" id="273121"/>
    <lineage>
        <taxon>Bacteria</taxon>
        <taxon>Pseudomonadati</taxon>
        <taxon>Campylobacterota</taxon>
        <taxon>Epsilonproteobacteria</taxon>
        <taxon>Campylobacterales</taxon>
        <taxon>Helicobacteraceae</taxon>
        <taxon>Wolinella</taxon>
    </lineage>
</organism>
<evidence type="ECO:0000313" key="2">
    <source>
        <dbReference type="EMBL" id="CAE09271.1"/>
    </source>
</evidence>
<dbReference type="KEGG" id="wsu:WS0104"/>
<keyword evidence="3" id="KW-1185">Reference proteome</keyword>
<dbReference type="GO" id="GO:0016462">
    <property type="term" value="F:pyrophosphatase activity"/>
    <property type="evidence" value="ECO:0007669"/>
    <property type="project" value="TreeGrafter"/>
</dbReference>
<sequence length="301" mass="33176">MIGIDLGSNTLRAVSLDAKFERKGAFERIVRTAEGLDQSGLISPNALERILSALAELRERFDLSEPYEAVATAALRRAKNQKEILLALEKRGGIAFRVIDAQEEATLTALAAQGALKRLGIEQEFVMVDIGGSSTEVLFFRRGEMISQSFEMGILTFKERYGISHGLESKLYEIGSEIKEFARDMIHSGFKPELFVGVGGTPATLASLKAGMSYASYDYQKIEGMKLTPPLIKKELEKLLRLPLKERERLAGAGKSELLEVGVKIFETLFLALGFRECLIVDDSLREGVAISALKKATQQN</sequence>
<dbReference type="eggNOG" id="COG0248">
    <property type="taxonomic scope" value="Bacteria"/>
</dbReference>
<dbReference type="Pfam" id="PF02541">
    <property type="entry name" value="Ppx-GppA"/>
    <property type="match status" value="1"/>
</dbReference>
<dbReference type="CDD" id="cd24054">
    <property type="entry name" value="ASKHA_NBD_AaPPX-GppA_MtPPX2-like"/>
    <property type="match status" value="1"/>
</dbReference>
<protein>
    <submittedName>
        <fullName evidence="2">POSSIBLE PHOSPHATASE</fullName>
    </submittedName>
</protein>
<dbReference type="STRING" id="273121.WS0104"/>